<keyword evidence="1" id="KW-0808">Transferase</keyword>
<accession>A0A0V8JMW9</accession>
<comment type="caution">
    <text evidence="1">The sequence shown here is derived from an EMBL/GenBank/DDBJ whole genome shotgun (WGS) entry which is preliminary data.</text>
</comment>
<proteinExistence type="predicted"/>
<protein>
    <submittedName>
        <fullName evidence="1">Glycosyl transferase family 2</fullName>
    </submittedName>
</protein>
<gene>
    <name evidence="1" type="ORF">AS180_08020</name>
</gene>
<reference evidence="1 2" key="1">
    <citation type="submission" date="2015-11" db="EMBL/GenBank/DDBJ databases">
        <title>Bacillus caseinolyticus sp nov.</title>
        <authorList>
            <person name="Dastager S.G."/>
            <person name="Mawlankar R."/>
        </authorList>
    </citation>
    <scope>NUCLEOTIDE SEQUENCE [LARGE SCALE GENOMIC DNA]</scope>
    <source>
        <strain evidence="1 2">SGD-V-76</strain>
    </source>
</reference>
<dbReference type="InterPro" id="IPR029058">
    <property type="entry name" value="AB_hydrolase_fold"/>
</dbReference>
<dbReference type="Proteomes" id="UP000053681">
    <property type="component" value="Unassembled WGS sequence"/>
</dbReference>
<name>A0A0V8JMW9_9BACI</name>
<sequence>MIENYTRIAIKKHQLHDVDLLNDMPYVLAVEWDGVLYEFLIKLKENSSKMILLGSGAGAKQEHPQGPPYFQRHSWMDLFDASVIYYNDPTLYLGPLSLGWGQGTKERFYLQEISVLLSEILANLQVPLSHVTCYGSSGGGFMSLILAGYLKGATAVVNNPQTCLTKWLKTPVRNVFSLSYPNMSQEEVVQMFYERINILAFYQKMGYVPPIDYLQNAASEFDMTNHLTPFLSGLHTLSDECEVNEIKVILNYNKKQGHAALGKQETVDYLSKKK</sequence>
<dbReference type="SUPFAM" id="SSF53474">
    <property type="entry name" value="alpha/beta-Hydrolases"/>
    <property type="match status" value="1"/>
</dbReference>
<dbReference type="GO" id="GO:0016740">
    <property type="term" value="F:transferase activity"/>
    <property type="evidence" value="ECO:0007669"/>
    <property type="project" value="UniProtKB-KW"/>
</dbReference>
<keyword evidence="2" id="KW-1185">Reference proteome</keyword>
<evidence type="ECO:0000313" key="1">
    <source>
        <dbReference type="EMBL" id="KSU88374.1"/>
    </source>
</evidence>
<organism evidence="1 2">
    <name type="scientific">Priestia veravalensis</name>
    <dbReference type="NCBI Taxonomy" id="1414648"/>
    <lineage>
        <taxon>Bacteria</taxon>
        <taxon>Bacillati</taxon>
        <taxon>Bacillota</taxon>
        <taxon>Bacilli</taxon>
        <taxon>Bacillales</taxon>
        <taxon>Bacillaceae</taxon>
        <taxon>Priestia</taxon>
    </lineage>
</organism>
<dbReference type="EMBL" id="LNQP01000024">
    <property type="protein sequence ID" value="KSU88374.1"/>
    <property type="molecule type" value="Genomic_DNA"/>
</dbReference>
<dbReference type="AlphaFoldDB" id="A0A0V8JMW9"/>
<evidence type="ECO:0000313" key="2">
    <source>
        <dbReference type="Proteomes" id="UP000053681"/>
    </source>
</evidence>